<dbReference type="SUPFAM" id="SSF54534">
    <property type="entry name" value="FKBP-like"/>
    <property type="match status" value="1"/>
</dbReference>
<dbReference type="SUPFAM" id="SSF109998">
    <property type="entry name" value="Triger factor/SurA peptide-binding domain-like"/>
    <property type="match status" value="1"/>
</dbReference>
<accession>A0A2S8FWY9</accession>
<dbReference type="EMBL" id="PUIB01000012">
    <property type="protein sequence ID" value="PQO36679.1"/>
    <property type="molecule type" value="Genomic_DNA"/>
</dbReference>
<dbReference type="Pfam" id="PF00639">
    <property type="entry name" value="Rotamase"/>
    <property type="match status" value="1"/>
</dbReference>
<dbReference type="Gene3D" id="1.10.4030.10">
    <property type="entry name" value="Porin chaperone SurA, peptide-binding domain"/>
    <property type="match status" value="1"/>
</dbReference>
<dbReference type="Gene3D" id="3.10.50.40">
    <property type="match status" value="1"/>
</dbReference>
<protein>
    <recommendedName>
        <fullName evidence="2">PpiC domain-containing protein</fullName>
    </recommendedName>
</protein>
<dbReference type="AlphaFoldDB" id="A0A2S8FWY9"/>
<name>A0A2S8FWY9_9BACT</name>
<sequence length="378" mass="42689">MTIPPHGVITRGTGNDIIESKLMLSKPSVGSPTFILVMVCLMVLPEAANDKSLSDELESSSGPNMPEEILVHPTTGAIVLASVNDVPVYDVEVERQLDRLEVFEGLPETTLQIYRSSVLSQLVRQQAVYSYLQTTEFRASEQEVDLAVAEVKKTLANRGQSLDEFLAGGKADMAMLRRNLAWKIVWNRYLESYLTEANLRRYYERNYPQFDGTTRRIAQVYLGDPANEESFEWDKAFRNTVLMRDRIQQGELTFAEAVKQYSMSPSAADGGDLGWIGYHGPLDPRIHEAAFSRPVGDVVGPIQTRFGIHLLYIMEEKRGTTKWEDMVDEIRAAAASYLFAHVADRYLSDARVYYFGEDEATEMDPSFVRVFQKEFVAP</sequence>
<evidence type="ECO:0000313" key="3">
    <source>
        <dbReference type="EMBL" id="PQO36679.1"/>
    </source>
</evidence>
<dbReference type="PROSITE" id="PS50198">
    <property type="entry name" value="PPIC_PPIASE_2"/>
    <property type="match status" value="1"/>
</dbReference>
<reference evidence="3 4" key="1">
    <citation type="submission" date="2018-02" db="EMBL/GenBank/DDBJ databases">
        <title>Comparative genomes isolates from brazilian mangrove.</title>
        <authorList>
            <person name="Araujo J.E."/>
            <person name="Taketani R.G."/>
            <person name="Silva M.C.P."/>
            <person name="Loureco M.V."/>
            <person name="Andreote F.D."/>
        </authorList>
    </citation>
    <scope>NUCLEOTIDE SEQUENCE [LARGE SCALE GENOMIC DNA]</scope>
    <source>
        <strain evidence="3 4">NAP PRIS-MGV</strain>
    </source>
</reference>
<gene>
    <name evidence="3" type="ORF">C5Y98_11850</name>
</gene>
<dbReference type="InterPro" id="IPR046357">
    <property type="entry name" value="PPIase_dom_sf"/>
</dbReference>
<keyword evidence="1" id="KW-0413">Isomerase</keyword>
<keyword evidence="1" id="KW-0697">Rotamase</keyword>
<dbReference type="PANTHER" id="PTHR47245:SF2">
    <property type="entry name" value="PEPTIDYL-PROLYL CIS-TRANS ISOMERASE HP_0175-RELATED"/>
    <property type="match status" value="1"/>
</dbReference>
<evidence type="ECO:0000256" key="1">
    <source>
        <dbReference type="PROSITE-ProRule" id="PRU00278"/>
    </source>
</evidence>
<dbReference type="PANTHER" id="PTHR47245">
    <property type="entry name" value="PEPTIDYLPROLYL ISOMERASE"/>
    <property type="match status" value="1"/>
</dbReference>
<organism evidence="3 4">
    <name type="scientific">Blastopirellula marina</name>
    <dbReference type="NCBI Taxonomy" id="124"/>
    <lineage>
        <taxon>Bacteria</taxon>
        <taxon>Pseudomonadati</taxon>
        <taxon>Planctomycetota</taxon>
        <taxon>Planctomycetia</taxon>
        <taxon>Pirellulales</taxon>
        <taxon>Pirellulaceae</taxon>
        <taxon>Blastopirellula</taxon>
    </lineage>
</organism>
<feature type="domain" description="PpiC" evidence="2">
    <location>
        <begin position="212"/>
        <end position="315"/>
    </location>
</feature>
<evidence type="ECO:0000313" key="4">
    <source>
        <dbReference type="Proteomes" id="UP000239388"/>
    </source>
</evidence>
<comment type="caution">
    <text evidence="3">The sequence shown here is derived from an EMBL/GenBank/DDBJ whole genome shotgun (WGS) entry which is preliminary data.</text>
</comment>
<evidence type="ECO:0000259" key="2">
    <source>
        <dbReference type="PROSITE" id="PS50198"/>
    </source>
</evidence>
<dbReference type="InterPro" id="IPR027304">
    <property type="entry name" value="Trigger_fact/SurA_dom_sf"/>
</dbReference>
<proteinExistence type="predicted"/>
<dbReference type="GO" id="GO:0003755">
    <property type="term" value="F:peptidyl-prolyl cis-trans isomerase activity"/>
    <property type="evidence" value="ECO:0007669"/>
    <property type="project" value="UniProtKB-KW"/>
</dbReference>
<dbReference type="InterPro" id="IPR000297">
    <property type="entry name" value="PPIase_PpiC"/>
</dbReference>
<dbReference type="InterPro" id="IPR050245">
    <property type="entry name" value="PrsA_foldase"/>
</dbReference>
<dbReference type="Proteomes" id="UP000239388">
    <property type="component" value="Unassembled WGS sequence"/>
</dbReference>